<gene>
    <name evidence="2" type="ORF">LMG26411_06942</name>
</gene>
<evidence type="ECO:0000313" key="2">
    <source>
        <dbReference type="EMBL" id="CAG2159738.1"/>
    </source>
</evidence>
<keyword evidence="1" id="KW-1133">Transmembrane helix</keyword>
<evidence type="ECO:0000313" key="3">
    <source>
        <dbReference type="Proteomes" id="UP000672657"/>
    </source>
</evidence>
<dbReference type="EMBL" id="CAJPVI010000064">
    <property type="protein sequence ID" value="CAG2159738.1"/>
    <property type="molecule type" value="Genomic_DNA"/>
</dbReference>
<name>A0ABM8TTF7_9BURK</name>
<evidence type="ECO:0000256" key="1">
    <source>
        <dbReference type="SAM" id="Phobius"/>
    </source>
</evidence>
<sequence length="66" mass="6958">MPVIHARETAIATAALVAILFVALFFTVTTVNLPLLAMQLGSCVTLGLAVVCAWVLSRFTQLSDPA</sequence>
<dbReference type="Proteomes" id="UP000672657">
    <property type="component" value="Unassembled WGS sequence"/>
</dbReference>
<protein>
    <submittedName>
        <fullName evidence="2">Uncharacterized protein</fullName>
    </submittedName>
</protein>
<comment type="caution">
    <text evidence="2">The sequence shown here is derived from an EMBL/GenBank/DDBJ whole genome shotgun (WGS) entry which is preliminary data.</text>
</comment>
<feature type="transmembrane region" description="Helical" evidence="1">
    <location>
        <begin position="35"/>
        <end position="56"/>
    </location>
</feature>
<organism evidence="2 3">
    <name type="scientific">Cupriavidus numazuensis</name>
    <dbReference type="NCBI Taxonomy" id="221992"/>
    <lineage>
        <taxon>Bacteria</taxon>
        <taxon>Pseudomonadati</taxon>
        <taxon>Pseudomonadota</taxon>
        <taxon>Betaproteobacteria</taxon>
        <taxon>Burkholderiales</taxon>
        <taxon>Burkholderiaceae</taxon>
        <taxon>Cupriavidus</taxon>
    </lineage>
</organism>
<proteinExistence type="predicted"/>
<keyword evidence="3" id="KW-1185">Reference proteome</keyword>
<feature type="transmembrane region" description="Helical" evidence="1">
    <location>
        <begin position="9"/>
        <end position="29"/>
    </location>
</feature>
<keyword evidence="1" id="KW-0812">Transmembrane</keyword>
<reference evidence="2 3" key="1">
    <citation type="submission" date="2021-03" db="EMBL/GenBank/DDBJ databases">
        <authorList>
            <person name="Peeters C."/>
        </authorList>
    </citation>
    <scope>NUCLEOTIDE SEQUENCE [LARGE SCALE GENOMIC DNA]</scope>
    <source>
        <strain evidence="2 3">LMG 26411</strain>
    </source>
</reference>
<keyword evidence="1" id="KW-0472">Membrane</keyword>
<accession>A0ABM8TTF7</accession>
<dbReference type="RefSeq" id="WP_244874167.1">
    <property type="nucleotide sequence ID" value="NZ_CAJPVI010000064.1"/>
</dbReference>